<dbReference type="SUPFAM" id="SSF48452">
    <property type="entry name" value="TPR-like"/>
    <property type="match status" value="1"/>
</dbReference>
<comment type="caution">
    <text evidence="1">The sequence shown here is derived from an EMBL/GenBank/DDBJ whole genome shotgun (WGS) entry which is preliminary data.</text>
</comment>
<dbReference type="Gene3D" id="1.25.40.10">
    <property type="entry name" value="Tetratricopeptide repeat domain"/>
    <property type="match status" value="1"/>
</dbReference>
<accession>A0A0P6VNY9</accession>
<dbReference type="EMBL" id="LJYW01000001">
    <property type="protein sequence ID" value="KPL52104.1"/>
    <property type="molecule type" value="Genomic_DNA"/>
</dbReference>
<keyword evidence="2" id="KW-1185">Reference proteome</keyword>
<organism evidence="1 2">
    <name type="scientific">Prosthecodimorpha hirschii</name>
    <dbReference type="NCBI Taxonomy" id="665126"/>
    <lineage>
        <taxon>Bacteria</taxon>
        <taxon>Pseudomonadati</taxon>
        <taxon>Pseudomonadota</taxon>
        <taxon>Alphaproteobacteria</taxon>
        <taxon>Hyphomicrobiales</taxon>
        <taxon>Ancalomicrobiaceae</taxon>
        <taxon>Prosthecodimorpha</taxon>
    </lineage>
</organism>
<name>A0A0P6VNY9_9HYPH</name>
<dbReference type="AlphaFoldDB" id="A0A0P6VNY9"/>
<dbReference type="Proteomes" id="UP000048984">
    <property type="component" value="Unassembled WGS sequence"/>
</dbReference>
<evidence type="ECO:0000313" key="2">
    <source>
        <dbReference type="Proteomes" id="UP000048984"/>
    </source>
</evidence>
<proteinExistence type="predicted"/>
<protein>
    <submittedName>
        <fullName evidence="1">Uncharacterized protein</fullName>
    </submittedName>
</protein>
<gene>
    <name evidence="1" type="ORF">ABB55_07595</name>
</gene>
<dbReference type="STRING" id="665126.ABB55_07595"/>
<dbReference type="RefSeq" id="WP_054358267.1">
    <property type="nucleotide sequence ID" value="NZ_JAPCYQ010000001.1"/>
</dbReference>
<evidence type="ECO:0000313" key="1">
    <source>
        <dbReference type="EMBL" id="KPL52104.1"/>
    </source>
</evidence>
<dbReference type="InterPro" id="IPR011990">
    <property type="entry name" value="TPR-like_helical_dom_sf"/>
</dbReference>
<sequence>MLESSLAAYVSEIMQGILTLGPDWALSGPGLVILSDETPAAVATAVEELLVRLTDRAADGDAVARDVLTLTGPAGEAWQPGVIVGCDTGAVLAAAGRAAEAGDRQGAARLAALLTTVEESAADGYLALAALAAEAAAHDIAIELGTRALELSPGHPRAHVIIGYGQFKKGQSKAAQNNLASATRLARRRPELRADQRAAQQLLLLLHLT</sequence>
<reference evidence="1 2" key="1">
    <citation type="submission" date="2015-09" db="EMBL/GenBank/DDBJ databases">
        <authorList>
            <person name="Jackson K.R."/>
            <person name="Lunt B.L."/>
            <person name="Fisher J.N.B."/>
            <person name="Gardner A.V."/>
            <person name="Bailey M.E."/>
            <person name="Deus L.M."/>
            <person name="Earl A.S."/>
            <person name="Gibby P.D."/>
            <person name="Hartmann K.A."/>
            <person name="Liu J.E."/>
            <person name="Manci A.M."/>
            <person name="Nielsen D.A."/>
            <person name="Solomon M.B."/>
            <person name="Breakwell D.P."/>
            <person name="Burnett S.H."/>
            <person name="Grose J.H."/>
        </authorList>
    </citation>
    <scope>NUCLEOTIDE SEQUENCE [LARGE SCALE GENOMIC DNA]</scope>
    <source>
        <strain evidence="1 2">16</strain>
    </source>
</reference>
<reference evidence="1 2" key="2">
    <citation type="submission" date="2015-10" db="EMBL/GenBank/DDBJ databases">
        <title>Draft Genome Sequence of Prosthecomicrobium hirschii ATCC 27832.</title>
        <authorList>
            <person name="Daniel J."/>
            <person name="Givan S.A."/>
            <person name="Brun Y.V."/>
            <person name="Brown P.J."/>
        </authorList>
    </citation>
    <scope>NUCLEOTIDE SEQUENCE [LARGE SCALE GENOMIC DNA]</scope>
    <source>
        <strain evidence="1 2">16</strain>
    </source>
</reference>